<evidence type="ECO:0000256" key="1">
    <source>
        <dbReference type="ARBA" id="ARBA00004286"/>
    </source>
</evidence>
<evidence type="ECO:0000313" key="7">
    <source>
        <dbReference type="EMBL" id="PRT56091.1"/>
    </source>
</evidence>
<dbReference type="PRINTS" id="PR00622">
    <property type="entry name" value="HISTONEH3"/>
</dbReference>
<comment type="similarity">
    <text evidence="2">Belongs to the histone H3 family.</text>
</comment>
<dbReference type="Pfam" id="PF00125">
    <property type="entry name" value="Histone"/>
    <property type="match status" value="1"/>
</dbReference>
<gene>
    <name evidence="7" type="ORF">B9G98_03711</name>
</gene>
<evidence type="ECO:0000259" key="6">
    <source>
        <dbReference type="Pfam" id="PF00125"/>
    </source>
</evidence>
<feature type="region of interest" description="Disordered" evidence="5">
    <location>
        <begin position="1"/>
        <end position="36"/>
    </location>
</feature>
<dbReference type="InterPro" id="IPR007125">
    <property type="entry name" value="H2A/H2B/H3"/>
</dbReference>
<dbReference type="GeneID" id="36517459"/>
<dbReference type="InterPro" id="IPR000164">
    <property type="entry name" value="Histone_H3/CENP-A"/>
</dbReference>
<dbReference type="OrthoDB" id="842664at2759"/>
<comment type="caution">
    <text evidence="7">The sequence shown here is derived from an EMBL/GenBank/DDBJ whole genome shotgun (WGS) entry which is preliminary data.</text>
</comment>
<dbReference type="GO" id="GO:0003677">
    <property type="term" value="F:DNA binding"/>
    <property type="evidence" value="ECO:0007669"/>
    <property type="project" value="InterPro"/>
</dbReference>
<feature type="domain" description="Core Histone H2A/H2B/H3" evidence="6">
    <location>
        <begin position="41"/>
        <end position="128"/>
    </location>
</feature>
<evidence type="ECO:0000256" key="4">
    <source>
        <dbReference type="ARBA" id="ARBA00023269"/>
    </source>
</evidence>
<protein>
    <submittedName>
        <fullName evidence="7">Histone H3.4</fullName>
    </submittedName>
</protein>
<dbReference type="Proteomes" id="UP000238350">
    <property type="component" value="Unassembled WGS sequence"/>
</dbReference>
<reference evidence="7 8" key="1">
    <citation type="submission" date="2017-04" db="EMBL/GenBank/DDBJ databases">
        <title>Genome sequencing of [Candida] sorbophila.</title>
        <authorList>
            <person name="Ahn J.O."/>
        </authorList>
    </citation>
    <scope>NUCLEOTIDE SEQUENCE [LARGE SCALE GENOMIC DNA]</scope>
    <source>
        <strain evidence="7 8">DS02</strain>
    </source>
</reference>
<dbReference type="CDD" id="cd22911">
    <property type="entry name" value="HFD_H3"/>
    <property type="match status" value="1"/>
</dbReference>
<keyword evidence="3" id="KW-0158">Chromosome</keyword>
<dbReference type="AlphaFoldDB" id="A0A2T0FM76"/>
<dbReference type="SUPFAM" id="SSF47113">
    <property type="entry name" value="Histone-fold"/>
    <property type="match status" value="1"/>
</dbReference>
<comment type="subcellular location">
    <subcellularLocation>
        <location evidence="1">Chromosome</location>
    </subcellularLocation>
</comment>
<dbReference type="STRING" id="45607.A0A2T0FM76"/>
<organism evidence="7 8">
    <name type="scientific">Wickerhamiella sorbophila</name>
    <dbReference type="NCBI Taxonomy" id="45607"/>
    <lineage>
        <taxon>Eukaryota</taxon>
        <taxon>Fungi</taxon>
        <taxon>Dikarya</taxon>
        <taxon>Ascomycota</taxon>
        <taxon>Saccharomycotina</taxon>
        <taxon>Dipodascomycetes</taxon>
        <taxon>Dipodascales</taxon>
        <taxon>Trichomonascaceae</taxon>
        <taxon>Wickerhamiella</taxon>
    </lineage>
</organism>
<feature type="compositionally biased region" description="Basic residues" evidence="5">
    <location>
        <begin position="13"/>
        <end position="26"/>
    </location>
</feature>
<dbReference type="GO" id="GO:0046982">
    <property type="term" value="F:protein heterodimerization activity"/>
    <property type="evidence" value="ECO:0007669"/>
    <property type="project" value="InterPro"/>
</dbReference>
<evidence type="ECO:0000256" key="2">
    <source>
        <dbReference type="ARBA" id="ARBA00010343"/>
    </source>
</evidence>
<dbReference type="RefSeq" id="XP_024666036.1">
    <property type="nucleotide sequence ID" value="XM_024810268.1"/>
</dbReference>
<dbReference type="EMBL" id="NDIQ01000022">
    <property type="protein sequence ID" value="PRT56091.1"/>
    <property type="molecule type" value="Genomic_DNA"/>
</dbReference>
<dbReference type="GO" id="GO:0030527">
    <property type="term" value="F:structural constituent of chromatin"/>
    <property type="evidence" value="ECO:0007669"/>
    <property type="project" value="InterPro"/>
</dbReference>
<keyword evidence="8" id="KW-1185">Reference proteome</keyword>
<sequence length="133" mass="15827">MMNRRFSGEPSKVRKRGRPPGSRSKKSRYESKRDSLRQDVNIEREIFMYQQTTDLLVKKIPFYRVVRQVMMETYGENFDFNWESTALLALQEASEWYICGLFEHANLCCLHAKRVTIMPSDMHLALQIRGREF</sequence>
<dbReference type="InterPro" id="IPR009072">
    <property type="entry name" value="Histone-fold"/>
</dbReference>
<evidence type="ECO:0000256" key="3">
    <source>
        <dbReference type="ARBA" id="ARBA00022454"/>
    </source>
</evidence>
<keyword evidence="4" id="KW-0544">Nucleosome core</keyword>
<dbReference type="GO" id="GO:0000786">
    <property type="term" value="C:nucleosome"/>
    <property type="evidence" value="ECO:0007669"/>
    <property type="project" value="UniProtKB-KW"/>
</dbReference>
<accession>A0A2T0FM76</accession>
<dbReference type="PANTHER" id="PTHR45810">
    <property type="entry name" value="HISTONE H3.2"/>
    <property type="match status" value="1"/>
</dbReference>
<evidence type="ECO:0000313" key="8">
    <source>
        <dbReference type="Proteomes" id="UP000238350"/>
    </source>
</evidence>
<keyword evidence="4" id="KW-0238">DNA-binding</keyword>
<dbReference type="Gene3D" id="1.10.20.10">
    <property type="entry name" value="Histone, subunit A"/>
    <property type="match status" value="1"/>
</dbReference>
<dbReference type="SMART" id="SM00428">
    <property type="entry name" value="H3"/>
    <property type="match status" value="1"/>
</dbReference>
<proteinExistence type="inferred from homology"/>
<evidence type="ECO:0000256" key="5">
    <source>
        <dbReference type="SAM" id="MobiDB-lite"/>
    </source>
</evidence>
<name>A0A2T0FM76_9ASCO</name>
<feature type="compositionally biased region" description="Basic and acidic residues" evidence="5">
    <location>
        <begin position="27"/>
        <end position="36"/>
    </location>
</feature>